<gene>
    <name evidence="2" type="ORF">HaLaN_17816</name>
</gene>
<dbReference type="InterPro" id="IPR000008">
    <property type="entry name" value="C2_dom"/>
</dbReference>
<accession>A0A699ZHP7</accession>
<proteinExistence type="predicted"/>
<sequence length="253" mass="27679">MGSDPLVELSTDGKQVVSSRTIKNSLTPQWDETFWLLVQELLTLNIGQTFGAKELMGRCLVKLAPVTAAAPDPVTAWYHLGLGDWANPEGCGKGEGKVQLRCAYRSFDSFKREEPMTADTGIVIVRVITAEHLQRAPGRKNTAMTAYVRVKCGDDSASVPPLTSTANHTWTNANTLEFYDVKFSSNIKLKVMERALQDDSLGNLEVLVSDIADACDFNPLSGGREHGFMLRHFPLEDGGGARLTASLRFVPCC</sequence>
<dbReference type="Gene3D" id="2.60.40.150">
    <property type="entry name" value="C2 domain"/>
    <property type="match status" value="2"/>
</dbReference>
<keyword evidence="3" id="KW-1185">Reference proteome</keyword>
<feature type="domain" description="C2" evidence="1">
    <location>
        <begin position="122"/>
        <end position="211"/>
    </location>
</feature>
<evidence type="ECO:0000259" key="1">
    <source>
        <dbReference type="Pfam" id="PF00168"/>
    </source>
</evidence>
<dbReference type="EMBL" id="BLLF01001675">
    <property type="protein sequence ID" value="GFH20660.1"/>
    <property type="molecule type" value="Genomic_DNA"/>
</dbReference>
<dbReference type="CDD" id="cd00030">
    <property type="entry name" value="C2"/>
    <property type="match status" value="1"/>
</dbReference>
<comment type="caution">
    <text evidence="2">The sequence shown here is derived from an EMBL/GenBank/DDBJ whole genome shotgun (WGS) entry which is preliminary data.</text>
</comment>
<protein>
    <submittedName>
        <fullName evidence="2">C2 domain-containing protein</fullName>
    </submittedName>
</protein>
<dbReference type="Proteomes" id="UP000485058">
    <property type="component" value="Unassembled WGS sequence"/>
</dbReference>
<feature type="domain" description="C2" evidence="1">
    <location>
        <begin position="3"/>
        <end position="80"/>
    </location>
</feature>
<dbReference type="InterPro" id="IPR035892">
    <property type="entry name" value="C2_domain_sf"/>
</dbReference>
<dbReference type="AlphaFoldDB" id="A0A699ZHP7"/>
<organism evidence="2 3">
    <name type="scientific">Haematococcus lacustris</name>
    <name type="common">Green alga</name>
    <name type="synonym">Haematococcus pluvialis</name>
    <dbReference type="NCBI Taxonomy" id="44745"/>
    <lineage>
        <taxon>Eukaryota</taxon>
        <taxon>Viridiplantae</taxon>
        <taxon>Chlorophyta</taxon>
        <taxon>core chlorophytes</taxon>
        <taxon>Chlorophyceae</taxon>
        <taxon>CS clade</taxon>
        <taxon>Chlamydomonadales</taxon>
        <taxon>Haematococcaceae</taxon>
        <taxon>Haematococcus</taxon>
    </lineage>
</organism>
<evidence type="ECO:0000313" key="3">
    <source>
        <dbReference type="Proteomes" id="UP000485058"/>
    </source>
</evidence>
<dbReference type="Pfam" id="PF00168">
    <property type="entry name" value="C2"/>
    <property type="match status" value="2"/>
</dbReference>
<evidence type="ECO:0000313" key="2">
    <source>
        <dbReference type="EMBL" id="GFH20660.1"/>
    </source>
</evidence>
<name>A0A699ZHP7_HAELA</name>
<reference evidence="2 3" key="1">
    <citation type="submission" date="2020-02" db="EMBL/GenBank/DDBJ databases">
        <title>Draft genome sequence of Haematococcus lacustris strain NIES-144.</title>
        <authorList>
            <person name="Morimoto D."/>
            <person name="Nakagawa S."/>
            <person name="Yoshida T."/>
            <person name="Sawayama S."/>
        </authorList>
    </citation>
    <scope>NUCLEOTIDE SEQUENCE [LARGE SCALE GENOMIC DNA]</scope>
    <source>
        <strain evidence="2 3">NIES-144</strain>
    </source>
</reference>
<dbReference type="SUPFAM" id="SSF49562">
    <property type="entry name" value="C2 domain (Calcium/lipid-binding domain, CaLB)"/>
    <property type="match status" value="2"/>
</dbReference>